<dbReference type="InterPro" id="IPR002885">
    <property type="entry name" value="PPR_rpt"/>
</dbReference>
<dbReference type="InterPro" id="IPR046960">
    <property type="entry name" value="PPR_At4g14850-like_plant"/>
</dbReference>
<proteinExistence type="predicted"/>
<dbReference type="EMBL" id="JBBNAF010000002">
    <property type="protein sequence ID" value="KAK9162236.1"/>
    <property type="molecule type" value="Genomic_DNA"/>
</dbReference>
<comment type="caution">
    <text evidence="2">The sequence shown here is derived from an EMBL/GenBank/DDBJ whole genome shotgun (WGS) entry which is preliminary data.</text>
</comment>
<evidence type="ECO:0000313" key="3">
    <source>
        <dbReference type="Proteomes" id="UP001420932"/>
    </source>
</evidence>
<keyword evidence="1" id="KW-0677">Repeat</keyword>
<accession>A0AAP0Q3L5</accession>
<evidence type="ECO:0000313" key="2">
    <source>
        <dbReference type="EMBL" id="KAK9162236.1"/>
    </source>
</evidence>
<evidence type="ECO:0000256" key="1">
    <source>
        <dbReference type="ARBA" id="ARBA00022737"/>
    </source>
</evidence>
<dbReference type="FunFam" id="1.25.40.10:FF:000090">
    <property type="entry name" value="Pentatricopeptide repeat-containing protein, chloroplastic"/>
    <property type="match status" value="1"/>
</dbReference>
<evidence type="ECO:0008006" key="4">
    <source>
        <dbReference type="Google" id="ProtNLM"/>
    </source>
</evidence>
<sequence length="200" mass="22614">MQDDSLSPNNVTFVSVLSASSHAGLIEAGWQHFYSMHQNYNLTPEVVHYSCMVDLLGRGGHLKEATDFIDSMPIQPDASVWRALLGGCRVYFNIELARPVFEKLIELEPLNIGNYILLSNIYVGAGLWDEVYELRMEIKEKNLTKPPGISWILIKGQVHAFSARDGLHPQSKKMHTNLSVLTNFTKEHGYVPDLCWVLQD</sequence>
<dbReference type="PANTHER" id="PTHR47926:SF482">
    <property type="entry name" value="PENTATRICOPEPTIDE REPEAT-CONTAINING PROTEIN CHLOROPLASTIC"/>
    <property type="match status" value="1"/>
</dbReference>
<keyword evidence="3" id="KW-1185">Reference proteome</keyword>
<dbReference type="GO" id="GO:0009451">
    <property type="term" value="P:RNA modification"/>
    <property type="evidence" value="ECO:0007669"/>
    <property type="project" value="InterPro"/>
</dbReference>
<gene>
    <name evidence="2" type="ORF">Syun_003138</name>
</gene>
<dbReference type="InterPro" id="IPR046848">
    <property type="entry name" value="E_motif"/>
</dbReference>
<reference evidence="2 3" key="1">
    <citation type="submission" date="2024-01" db="EMBL/GenBank/DDBJ databases">
        <title>Genome assemblies of Stephania.</title>
        <authorList>
            <person name="Yang L."/>
        </authorList>
    </citation>
    <scope>NUCLEOTIDE SEQUENCE [LARGE SCALE GENOMIC DNA]</scope>
    <source>
        <strain evidence="2">YNDBR</strain>
        <tissue evidence="2">Leaf</tissue>
    </source>
</reference>
<dbReference type="AlphaFoldDB" id="A0AAP0Q3L5"/>
<dbReference type="Gene3D" id="1.25.40.10">
    <property type="entry name" value="Tetratricopeptide repeat domain"/>
    <property type="match status" value="1"/>
</dbReference>
<dbReference type="Proteomes" id="UP001420932">
    <property type="component" value="Unassembled WGS sequence"/>
</dbReference>
<dbReference type="PANTHER" id="PTHR47926">
    <property type="entry name" value="PENTATRICOPEPTIDE REPEAT-CONTAINING PROTEIN"/>
    <property type="match status" value="1"/>
</dbReference>
<dbReference type="Pfam" id="PF01535">
    <property type="entry name" value="PPR"/>
    <property type="match status" value="1"/>
</dbReference>
<dbReference type="Pfam" id="PF20431">
    <property type="entry name" value="E_motif"/>
    <property type="match status" value="1"/>
</dbReference>
<dbReference type="GO" id="GO:0003723">
    <property type="term" value="F:RNA binding"/>
    <property type="evidence" value="ECO:0007669"/>
    <property type="project" value="InterPro"/>
</dbReference>
<protein>
    <recommendedName>
        <fullName evidence="4">Pentatricopeptide repeat-containing protein</fullName>
    </recommendedName>
</protein>
<dbReference type="InterPro" id="IPR011990">
    <property type="entry name" value="TPR-like_helical_dom_sf"/>
</dbReference>
<organism evidence="2 3">
    <name type="scientific">Stephania yunnanensis</name>
    <dbReference type="NCBI Taxonomy" id="152371"/>
    <lineage>
        <taxon>Eukaryota</taxon>
        <taxon>Viridiplantae</taxon>
        <taxon>Streptophyta</taxon>
        <taxon>Embryophyta</taxon>
        <taxon>Tracheophyta</taxon>
        <taxon>Spermatophyta</taxon>
        <taxon>Magnoliopsida</taxon>
        <taxon>Ranunculales</taxon>
        <taxon>Menispermaceae</taxon>
        <taxon>Menispermoideae</taxon>
        <taxon>Cissampelideae</taxon>
        <taxon>Stephania</taxon>
    </lineage>
</organism>
<name>A0AAP0Q3L5_9MAGN</name>